<dbReference type="InterPro" id="IPR016039">
    <property type="entry name" value="Thiolase-like"/>
</dbReference>
<dbReference type="PATRIC" id="fig|656179.3.peg.276"/>
<dbReference type="SUPFAM" id="SSF53901">
    <property type="entry name" value="Thiolase-like"/>
    <property type="match status" value="2"/>
</dbReference>
<evidence type="ECO:0000259" key="7">
    <source>
        <dbReference type="Pfam" id="PF02803"/>
    </source>
</evidence>
<feature type="domain" description="Thiolase C-terminal" evidence="7">
    <location>
        <begin position="270"/>
        <end position="392"/>
    </location>
</feature>
<dbReference type="PANTHER" id="PTHR18919:SF107">
    <property type="entry name" value="ACETYL-COA ACETYLTRANSFERASE, CYTOSOLIC"/>
    <property type="match status" value="1"/>
</dbReference>
<dbReference type="PROSITE" id="PS00099">
    <property type="entry name" value="THIOLASE_3"/>
    <property type="match status" value="1"/>
</dbReference>
<name>A0A0H3WR45_9BURK</name>
<dbReference type="InterPro" id="IPR002155">
    <property type="entry name" value="Thiolase"/>
</dbReference>
<reference evidence="8" key="1">
    <citation type="submission" date="2016-06" db="EMBL/GenBank/DDBJ databases">
        <title>Complete Genome Sequence of Pandoraea faecigallinarum DSM-23572.</title>
        <authorList>
            <person name="Yong D."/>
            <person name="Ee R."/>
            <person name="Lim Y.-L."/>
            <person name="Yin W.-F."/>
            <person name="Chan K.-G."/>
        </authorList>
    </citation>
    <scope>NUCLEOTIDE SEQUENCE</scope>
    <source>
        <strain evidence="8">DSM 23572</strain>
    </source>
</reference>
<dbReference type="InterPro" id="IPR020616">
    <property type="entry name" value="Thiolase_N"/>
</dbReference>
<feature type="domain" description="Thiolase N-terminal" evidence="6">
    <location>
        <begin position="4"/>
        <end position="262"/>
    </location>
</feature>
<dbReference type="Gene3D" id="3.40.47.10">
    <property type="match status" value="2"/>
</dbReference>
<dbReference type="GO" id="GO:0044281">
    <property type="term" value="P:small molecule metabolic process"/>
    <property type="evidence" value="ECO:0007669"/>
    <property type="project" value="UniProtKB-ARBA"/>
</dbReference>
<dbReference type="STRING" id="656179.AB870_01230"/>
<dbReference type="PIRSF" id="PIRSF000429">
    <property type="entry name" value="Ac-CoA_Ac_transf"/>
    <property type="match status" value="1"/>
</dbReference>
<feature type="active site" description="Proton acceptor" evidence="4">
    <location>
        <position position="379"/>
    </location>
</feature>
<keyword evidence="9" id="KW-1185">Reference proteome</keyword>
<dbReference type="KEGG" id="pfg:AB870_01230"/>
<feature type="active site" description="Proton acceptor" evidence="4">
    <location>
        <position position="349"/>
    </location>
</feature>
<dbReference type="FunFam" id="3.40.47.10:FF:000010">
    <property type="entry name" value="Acetyl-CoA acetyltransferase (Thiolase)"/>
    <property type="match status" value="1"/>
</dbReference>
<dbReference type="InterPro" id="IPR020610">
    <property type="entry name" value="Thiolase_AS"/>
</dbReference>
<dbReference type="NCBIfam" id="TIGR01930">
    <property type="entry name" value="AcCoA-C-Actrans"/>
    <property type="match status" value="1"/>
</dbReference>
<dbReference type="EMBL" id="CP011807">
    <property type="protein sequence ID" value="AKM29046.1"/>
    <property type="molecule type" value="Genomic_DNA"/>
</dbReference>
<evidence type="ECO:0000256" key="4">
    <source>
        <dbReference type="PIRSR" id="PIRSR000429-1"/>
    </source>
</evidence>
<gene>
    <name evidence="8" type="ORF">AB870_01230</name>
</gene>
<accession>A0A0H3WR45</accession>
<evidence type="ECO:0000259" key="6">
    <source>
        <dbReference type="Pfam" id="PF00108"/>
    </source>
</evidence>
<dbReference type="PROSITE" id="PS00098">
    <property type="entry name" value="THIOLASE_1"/>
    <property type="match status" value="1"/>
</dbReference>
<keyword evidence="3 5" id="KW-0012">Acyltransferase</keyword>
<keyword evidence="2 5" id="KW-0808">Transferase</keyword>
<evidence type="ECO:0000256" key="5">
    <source>
        <dbReference type="RuleBase" id="RU003557"/>
    </source>
</evidence>
<evidence type="ECO:0000313" key="9">
    <source>
        <dbReference type="Proteomes" id="UP000035651"/>
    </source>
</evidence>
<dbReference type="Proteomes" id="UP000035651">
    <property type="component" value="Chromosome"/>
</dbReference>
<comment type="similarity">
    <text evidence="1 5">Belongs to the thiolase-like superfamily. Thiolase family.</text>
</comment>
<organism evidence="8 9">
    <name type="scientific">Pandoraea faecigallinarum</name>
    <dbReference type="NCBI Taxonomy" id="656179"/>
    <lineage>
        <taxon>Bacteria</taxon>
        <taxon>Pseudomonadati</taxon>
        <taxon>Pseudomonadota</taxon>
        <taxon>Betaproteobacteria</taxon>
        <taxon>Burkholderiales</taxon>
        <taxon>Burkholderiaceae</taxon>
        <taxon>Pandoraea</taxon>
    </lineage>
</organism>
<dbReference type="InterPro" id="IPR020613">
    <property type="entry name" value="Thiolase_CS"/>
</dbReference>
<dbReference type="InterPro" id="IPR020617">
    <property type="entry name" value="Thiolase_C"/>
</dbReference>
<protein>
    <submittedName>
        <fullName evidence="8">Acetyl-CoA acetyltransferase</fullName>
    </submittedName>
</protein>
<dbReference type="InterPro" id="IPR020615">
    <property type="entry name" value="Thiolase_acyl_enz_int_AS"/>
</dbReference>
<evidence type="ECO:0000256" key="1">
    <source>
        <dbReference type="ARBA" id="ARBA00010982"/>
    </source>
</evidence>
<dbReference type="PROSITE" id="PS00737">
    <property type="entry name" value="THIOLASE_2"/>
    <property type="match status" value="1"/>
</dbReference>
<dbReference type="PANTHER" id="PTHR18919">
    <property type="entry name" value="ACETYL-COA C-ACYLTRANSFERASE"/>
    <property type="match status" value="1"/>
</dbReference>
<dbReference type="AlphaFoldDB" id="A0A0H3WR45"/>
<dbReference type="Pfam" id="PF02803">
    <property type="entry name" value="Thiolase_C"/>
    <property type="match status" value="1"/>
</dbReference>
<evidence type="ECO:0000313" key="8">
    <source>
        <dbReference type="EMBL" id="AKM29046.1"/>
    </source>
</evidence>
<evidence type="ECO:0000256" key="2">
    <source>
        <dbReference type="ARBA" id="ARBA00022679"/>
    </source>
</evidence>
<dbReference type="GO" id="GO:0003988">
    <property type="term" value="F:acetyl-CoA C-acyltransferase activity"/>
    <property type="evidence" value="ECO:0007669"/>
    <property type="project" value="UniProtKB-ARBA"/>
</dbReference>
<dbReference type="CDD" id="cd00751">
    <property type="entry name" value="thiolase"/>
    <property type="match status" value="1"/>
</dbReference>
<sequence>MTDIVIVSAARTAVGKFGGSLAKVAAPDLGAIVIDEVLKRARLKGEDVSEVIMGQVLTAGSGQNVARQASIKAGLPAMVPAMTINKVCGSGLKAVMLAANAITAGDADIVVAGGQENMSAAPHVLPGSRDGFRMGDAKLIDTMIVDGLWDVYNQYHMGITAENVAKEFGITREMQDAFAAASQNKAEAAQKAGRFDDEIVPVSIPQRKGDPVVFKTDEFVRHGVTAESLAGLKPAFSKDGTVTAANAAGINDGAAAVVVMSAKRAEQLGLTPLARIVSYANAGVDPSVMGIGPVPASQRCLSRAGWKASDLDLMEINEAFAAQALAVNKQMGWDTSKINVNGGAIAIGHPIGASGCRILVTLLHEMARRDARRGLASLCIGGGMGVALAVERV</sequence>
<dbReference type="Pfam" id="PF00108">
    <property type="entry name" value="Thiolase_N"/>
    <property type="match status" value="1"/>
</dbReference>
<proteinExistence type="inferred from homology"/>
<feature type="active site" description="Acyl-thioester intermediate" evidence="4">
    <location>
        <position position="88"/>
    </location>
</feature>
<evidence type="ECO:0000256" key="3">
    <source>
        <dbReference type="ARBA" id="ARBA00023315"/>
    </source>
</evidence>
<dbReference type="RefSeq" id="WP_047905009.1">
    <property type="nucleotide sequence ID" value="NZ_CP011807.3"/>
</dbReference>
<dbReference type="OrthoDB" id="6139495at2"/>